<feature type="region of interest" description="Disordered" evidence="1">
    <location>
        <begin position="331"/>
        <end position="363"/>
    </location>
</feature>
<dbReference type="GeneID" id="5728990"/>
<dbReference type="InParanoid" id="A0A2K3DWW1"/>
<feature type="region of interest" description="Disordered" evidence="1">
    <location>
        <begin position="476"/>
        <end position="498"/>
    </location>
</feature>
<feature type="compositionally biased region" description="Low complexity" evidence="1">
    <location>
        <begin position="252"/>
        <end position="269"/>
    </location>
</feature>
<evidence type="ECO:0000256" key="1">
    <source>
        <dbReference type="SAM" id="MobiDB-lite"/>
    </source>
</evidence>
<accession>A0A2K3DWW1</accession>
<feature type="region of interest" description="Disordered" evidence="1">
    <location>
        <begin position="519"/>
        <end position="572"/>
    </location>
</feature>
<dbReference type="Proteomes" id="UP000006906">
    <property type="component" value="Chromosome 3"/>
</dbReference>
<feature type="compositionally biased region" description="Polar residues" evidence="1">
    <location>
        <begin position="231"/>
        <end position="251"/>
    </location>
</feature>
<proteinExistence type="predicted"/>
<feature type="region of interest" description="Disordered" evidence="1">
    <location>
        <begin position="590"/>
        <end position="627"/>
    </location>
</feature>
<protein>
    <submittedName>
        <fullName evidence="2">Uncharacterized protein</fullName>
    </submittedName>
</protein>
<reference evidence="2 3" key="1">
    <citation type="journal article" date="2007" name="Science">
        <title>The Chlamydomonas genome reveals the evolution of key animal and plant functions.</title>
        <authorList>
            <person name="Merchant S.S."/>
            <person name="Prochnik S.E."/>
            <person name="Vallon O."/>
            <person name="Harris E.H."/>
            <person name="Karpowicz S.J."/>
            <person name="Witman G.B."/>
            <person name="Terry A."/>
            <person name="Salamov A."/>
            <person name="Fritz-Laylin L.K."/>
            <person name="Marechal-Drouard L."/>
            <person name="Marshall W.F."/>
            <person name="Qu L.H."/>
            <person name="Nelson D.R."/>
            <person name="Sanderfoot A.A."/>
            <person name="Spalding M.H."/>
            <person name="Kapitonov V.V."/>
            <person name="Ren Q."/>
            <person name="Ferris P."/>
            <person name="Lindquist E."/>
            <person name="Shapiro H."/>
            <person name="Lucas S.M."/>
            <person name="Grimwood J."/>
            <person name="Schmutz J."/>
            <person name="Cardol P."/>
            <person name="Cerutti H."/>
            <person name="Chanfreau G."/>
            <person name="Chen C.L."/>
            <person name="Cognat V."/>
            <person name="Croft M.T."/>
            <person name="Dent R."/>
            <person name="Dutcher S."/>
            <person name="Fernandez E."/>
            <person name="Fukuzawa H."/>
            <person name="Gonzalez-Ballester D."/>
            <person name="Gonzalez-Halphen D."/>
            <person name="Hallmann A."/>
            <person name="Hanikenne M."/>
            <person name="Hippler M."/>
            <person name="Inwood W."/>
            <person name="Jabbari K."/>
            <person name="Kalanon M."/>
            <person name="Kuras R."/>
            <person name="Lefebvre P.A."/>
            <person name="Lemaire S.D."/>
            <person name="Lobanov A.V."/>
            <person name="Lohr M."/>
            <person name="Manuell A."/>
            <person name="Meier I."/>
            <person name="Mets L."/>
            <person name="Mittag M."/>
            <person name="Mittelmeier T."/>
            <person name="Moroney J.V."/>
            <person name="Moseley J."/>
            <person name="Napoli C."/>
            <person name="Nedelcu A.M."/>
            <person name="Niyogi K."/>
            <person name="Novoselov S.V."/>
            <person name="Paulsen I.T."/>
            <person name="Pazour G."/>
            <person name="Purton S."/>
            <person name="Ral J.P."/>
            <person name="Riano-Pachon D.M."/>
            <person name="Riekhof W."/>
            <person name="Rymarquis L."/>
            <person name="Schroda M."/>
            <person name="Stern D."/>
            <person name="Umen J."/>
            <person name="Willows R."/>
            <person name="Wilson N."/>
            <person name="Zimmer S.L."/>
            <person name="Allmer J."/>
            <person name="Balk J."/>
            <person name="Bisova K."/>
            <person name="Chen C.J."/>
            <person name="Elias M."/>
            <person name="Gendler K."/>
            <person name="Hauser C."/>
            <person name="Lamb M.R."/>
            <person name="Ledford H."/>
            <person name="Long J.C."/>
            <person name="Minagawa J."/>
            <person name="Page M.D."/>
            <person name="Pan J."/>
            <person name="Pootakham W."/>
            <person name="Roje S."/>
            <person name="Rose A."/>
            <person name="Stahlberg E."/>
            <person name="Terauchi A.M."/>
            <person name="Yang P."/>
            <person name="Ball S."/>
            <person name="Bowler C."/>
            <person name="Dieckmann C.L."/>
            <person name="Gladyshev V.N."/>
            <person name="Green P."/>
            <person name="Jorgensen R."/>
            <person name="Mayfield S."/>
            <person name="Mueller-Roeber B."/>
            <person name="Rajamani S."/>
            <person name="Sayre R.T."/>
            <person name="Brokstein P."/>
            <person name="Dubchak I."/>
            <person name="Goodstein D."/>
            <person name="Hornick L."/>
            <person name="Huang Y.W."/>
            <person name="Jhaveri J."/>
            <person name="Luo Y."/>
            <person name="Martinez D."/>
            <person name="Ngau W.C."/>
            <person name="Otillar B."/>
            <person name="Poliakov A."/>
            <person name="Porter A."/>
            <person name="Szajkowski L."/>
            <person name="Werner G."/>
            <person name="Zhou K."/>
            <person name="Grigoriev I.V."/>
            <person name="Rokhsar D.S."/>
            <person name="Grossman A.R."/>
        </authorList>
    </citation>
    <scope>NUCLEOTIDE SEQUENCE [LARGE SCALE GENOMIC DNA]</scope>
    <source>
        <strain evidence="3">CC-503</strain>
    </source>
</reference>
<feature type="compositionally biased region" description="Polar residues" evidence="1">
    <location>
        <begin position="174"/>
        <end position="195"/>
    </location>
</feature>
<name>A0A2K3DWW1_CHLRE</name>
<evidence type="ECO:0000313" key="2">
    <source>
        <dbReference type="EMBL" id="PNW85017.1"/>
    </source>
</evidence>
<gene>
    <name evidence="2" type="ORF">CHLRE_03g168100v5</name>
</gene>
<feature type="region of interest" description="Disordered" evidence="1">
    <location>
        <begin position="173"/>
        <end position="195"/>
    </location>
</feature>
<dbReference type="ExpressionAtlas" id="A0A2K3DWW1">
    <property type="expression patterns" value="baseline and differential"/>
</dbReference>
<dbReference type="KEGG" id="cre:CHLRE_03g168100v5"/>
<dbReference type="RefSeq" id="XP_001703510.2">
    <property type="nucleotide sequence ID" value="XM_001703458.2"/>
</dbReference>
<dbReference type="OrthoDB" id="544906at2759"/>
<feature type="region of interest" description="Disordered" evidence="1">
    <location>
        <begin position="215"/>
        <end position="284"/>
    </location>
</feature>
<dbReference type="Gramene" id="PNW85017">
    <property type="protein sequence ID" value="PNW85017"/>
    <property type="gene ID" value="CHLRE_03g168100v5"/>
</dbReference>
<sequence>MASSDWASELLGHALILGTPVAFCYAGSYISGLYNRMEQELVQTFTKAQLGSWEASAKPGPALEAERGACSSGQQAPAVQPSAPAMLQYNNATYSRQSFSAMSVCTDCDVDSDCDEDDLDFCLVTPQQAVGALGSHAPHYTKVFLNGLPLMADATDPGATLSVDECARRIKLASDSQRSRTGASSCSRATSLPSSPCLTPVAGLELETADFLELPAPGQPPVLRRLHSHTPPLQRSRSGSRLMQRGSQDLLQAQEGQQQQQQQQAEEAGVPAADPRRPSGNGSYYRSGVCSSAVSFRSTASSLHTVYSTSSVFTCPSQRSSIDMPQETAAAATAARRGEQQLQSQDDTEGPRQHAAPQVSCPVPGGVAPIVVTPFAALASAPLSCPGASSAAADCGIPSASAARAACERRRSISECGGTALSFQGADTQHRVRDTDGGAGAGSVHPDVDDLCRCLDSPLAASTRSACELELRHTASTSPYSSSGSSDSSNSSPAAVDCDSPSRFKSSCGAGDINRAVAQGAAAPRPCARTDQQPQASKRRWLPSGACHVPPLPVPPRPQQHGPASRSGAASHSLHHINLSASVDNLSMSALRHARSSPSAALPPLPPKSPAVRHGSEPVPPRAPARAPCTPAVAAAAAAATAPAGLSKAPALPLPPDASAACAATEAAVPPALRYYLRQARAAGVNVDGNAAAGGSSVSSSLDLSADFSGASAKCCGRPAGYVKATAREYALRQAKVITCLITPFPSPRQQLRKAKSPPQAK</sequence>
<evidence type="ECO:0000313" key="3">
    <source>
        <dbReference type="Proteomes" id="UP000006906"/>
    </source>
</evidence>
<dbReference type="AlphaFoldDB" id="A0A2K3DWW1"/>
<organism evidence="2 3">
    <name type="scientific">Chlamydomonas reinhardtii</name>
    <name type="common">Chlamydomonas smithii</name>
    <dbReference type="NCBI Taxonomy" id="3055"/>
    <lineage>
        <taxon>Eukaryota</taxon>
        <taxon>Viridiplantae</taxon>
        <taxon>Chlorophyta</taxon>
        <taxon>core chlorophytes</taxon>
        <taxon>Chlorophyceae</taxon>
        <taxon>CS clade</taxon>
        <taxon>Chlamydomonadales</taxon>
        <taxon>Chlamydomonadaceae</taxon>
        <taxon>Chlamydomonas</taxon>
    </lineage>
</organism>
<dbReference type="EMBL" id="CM008964">
    <property type="protein sequence ID" value="PNW85017.1"/>
    <property type="molecule type" value="Genomic_DNA"/>
</dbReference>
<keyword evidence="3" id="KW-1185">Reference proteome</keyword>
<feature type="compositionally biased region" description="Low complexity" evidence="1">
    <location>
        <begin position="476"/>
        <end position="492"/>
    </location>
</feature>
<dbReference type="PaxDb" id="3055-EDP06192"/>